<dbReference type="PANTHER" id="PTHR34512:SF30">
    <property type="entry name" value="OUTER MEMBRANE PROTEIN ASSEMBLY FACTOR BAMB"/>
    <property type="match status" value="1"/>
</dbReference>
<dbReference type="InterPro" id="IPR011047">
    <property type="entry name" value="Quinoprotein_ADH-like_sf"/>
</dbReference>
<reference evidence="2" key="1">
    <citation type="submission" date="2020-02" db="EMBL/GenBank/DDBJ databases">
        <authorList>
            <person name="Meier V. D."/>
        </authorList>
    </citation>
    <scope>NUCLEOTIDE SEQUENCE</scope>
    <source>
        <strain evidence="2">AVDCRST_MAG64</strain>
    </source>
</reference>
<feature type="non-terminal residue" evidence="2">
    <location>
        <position position="1"/>
    </location>
</feature>
<dbReference type="PANTHER" id="PTHR34512">
    <property type="entry name" value="CELL SURFACE PROTEIN"/>
    <property type="match status" value="1"/>
</dbReference>
<protein>
    <recommendedName>
        <fullName evidence="1">Pyrrolo-quinoline quinone repeat domain-containing protein</fullName>
    </recommendedName>
</protein>
<sequence>ADDGPATYRDDFGFDEGPRATPVVAEGRLYTFGAQGVLTCRDAATGKPVWSVDTAAKFGAAKGFFGMACSPLVEGDAVILTLGGRGGAGVVAFDRKTGQVRWQATDHEASYASPVAATVRGKRRVFALTGTGLAVLDPAGGAVVAQFPWRPPVRTSVSAATPLVIGDAVFLSASYGAGAVLLNIAGDGRLEPAWSGDESLSNHYSTSVHHAGHLYGFHGRQEQGASLRCVELATGKVRWDEEGFGAGSLLVAGDRLLTLTEKGQLVVAPATPDGFKPAAKAQVLPFESRAHPALAGGRLYARGPKKLVCVDLRETEARE</sequence>
<proteinExistence type="predicted"/>
<name>A0A6J4Q9F2_9BACT</name>
<dbReference type="SUPFAM" id="SSF50998">
    <property type="entry name" value="Quinoprotein alcohol dehydrogenase-like"/>
    <property type="match status" value="1"/>
</dbReference>
<dbReference type="EMBL" id="CADCUQ010000890">
    <property type="protein sequence ID" value="CAA9436741.1"/>
    <property type="molecule type" value="Genomic_DNA"/>
</dbReference>
<dbReference type="Pfam" id="PF13360">
    <property type="entry name" value="PQQ_2"/>
    <property type="match status" value="1"/>
</dbReference>
<dbReference type="AlphaFoldDB" id="A0A6J4Q9F2"/>
<evidence type="ECO:0000313" key="2">
    <source>
        <dbReference type="EMBL" id="CAA9436741.1"/>
    </source>
</evidence>
<dbReference type="InterPro" id="IPR002372">
    <property type="entry name" value="PQQ_rpt_dom"/>
</dbReference>
<gene>
    <name evidence="2" type="ORF">AVDCRST_MAG64-3843</name>
</gene>
<dbReference type="InterPro" id="IPR015943">
    <property type="entry name" value="WD40/YVTN_repeat-like_dom_sf"/>
</dbReference>
<organism evidence="2">
    <name type="scientific">uncultured Phycisphaerae bacterium</name>
    <dbReference type="NCBI Taxonomy" id="904963"/>
    <lineage>
        <taxon>Bacteria</taxon>
        <taxon>Pseudomonadati</taxon>
        <taxon>Planctomycetota</taxon>
        <taxon>Phycisphaerae</taxon>
        <taxon>environmental samples</taxon>
    </lineage>
</organism>
<accession>A0A6J4Q9F2</accession>
<feature type="domain" description="Pyrrolo-quinoline quinone repeat" evidence="1">
    <location>
        <begin position="13"/>
        <end position="240"/>
    </location>
</feature>
<evidence type="ECO:0000259" key="1">
    <source>
        <dbReference type="Pfam" id="PF13360"/>
    </source>
</evidence>
<dbReference type="Gene3D" id="2.130.10.10">
    <property type="entry name" value="YVTN repeat-like/Quinoprotein amine dehydrogenase"/>
    <property type="match status" value="1"/>
</dbReference>